<keyword evidence="2" id="KW-1185">Reference proteome</keyword>
<sequence>MTCLIESELLDGAFAVIAQRDKSQDGVGSPAQLGGELMRCRAPGNGAHAATPSQRLEDSTASIPFGHSVANLTSGIIFVQILPHMSRVGGTYEEVTTDG</sequence>
<accession>A0A917WTY4</accession>
<comment type="caution">
    <text evidence="1">The sequence shown here is derived from an EMBL/GenBank/DDBJ whole genome shotgun (WGS) entry which is preliminary data.</text>
</comment>
<evidence type="ECO:0000313" key="2">
    <source>
        <dbReference type="Proteomes" id="UP000608890"/>
    </source>
</evidence>
<gene>
    <name evidence="1" type="ORF">GCM10011608_12230</name>
</gene>
<dbReference type="Proteomes" id="UP000608890">
    <property type="component" value="Unassembled WGS sequence"/>
</dbReference>
<evidence type="ECO:0000313" key="1">
    <source>
        <dbReference type="EMBL" id="GGM29088.1"/>
    </source>
</evidence>
<reference evidence="1" key="1">
    <citation type="journal article" date="2014" name="Int. J. Syst. Evol. Microbiol.">
        <title>Complete genome sequence of Corynebacterium casei LMG S-19264T (=DSM 44701T), isolated from a smear-ripened cheese.</title>
        <authorList>
            <consortium name="US DOE Joint Genome Institute (JGI-PGF)"/>
            <person name="Walter F."/>
            <person name="Albersmeier A."/>
            <person name="Kalinowski J."/>
            <person name="Ruckert C."/>
        </authorList>
    </citation>
    <scope>NUCLEOTIDE SEQUENCE</scope>
    <source>
        <strain evidence="1">CGMCC 4.7312</strain>
    </source>
</reference>
<dbReference type="EMBL" id="BMNB01000004">
    <property type="protein sequence ID" value="GGM29088.1"/>
    <property type="molecule type" value="Genomic_DNA"/>
</dbReference>
<reference evidence="1" key="2">
    <citation type="submission" date="2020-09" db="EMBL/GenBank/DDBJ databases">
        <authorList>
            <person name="Sun Q."/>
            <person name="Zhou Y."/>
        </authorList>
    </citation>
    <scope>NUCLEOTIDE SEQUENCE</scope>
    <source>
        <strain evidence="1">CGMCC 4.7312</strain>
    </source>
</reference>
<protein>
    <submittedName>
        <fullName evidence="1">Uncharacterized protein</fullName>
    </submittedName>
</protein>
<dbReference type="AlphaFoldDB" id="A0A917WTY4"/>
<organism evidence="1 2">
    <name type="scientific">Micromonospora sonchi</name>
    <dbReference type="NCBI Taxonomy" id="1763543"/>
    <lineage>
        <taxon>Bacteria</taxon>
        <taxon>Bacillati</taxon>
        <taxon>Actinomycetota</taxon>
        <taxon>Actinomycetes</taxon>
        <taxon>Micromonosporales</taxon>
        <taxon>Micromonosporaceae</taxon>
        <taxon>Micromonospora</taxon>
    </lineage>
</organism>
<proteinExistence type="predicted"/>
<name>A0A917WTY4_9ACTN</name>